<keyword evidence="4" id="KW-0378">Hydrolase</keyword>
<evidence type="ECO:0000256" key="2">
    <source>
        <dbReference type="ARBA" id="ARBA00022614"/>
    </source>
</evidence>
<dbReference type="InterPro" id="IPR044974">
    <property type="entry name" value="Disease_R_plants"/>
</dbReference>
<proteinExistence type="predicted"/>
<dbReference type="Pfam" id="PF20160">
    <property type="entry name" value="C-JID"/>
    <property type="match status" value="1"/>
</dbReference>
<keyword evidence="6" id="KW-0520">NAD</keyword>
<dbReference type="InterPro" id="IPR032675">
    <property type="entry name" value="LRR_dom_sf"/>
</dbReference>
<comment type="caution">
    <text evidence="9">The sequence shown here is derived from an EMBL/GenBank/DDBJ whole genome shotgun (WGS) entry which is preliminary data.</text>
</comment>
<dbReference type="GO" id="GO:0007165">
    <property type="term" value="P:signal transduction"/>
    <property type="evidence" value="ECO:0007669"/>
    <property type="project" value="InterPro"/>
</dbReference>
<dbReference type="SUPFAM" id="SSF46785">
    <property type="entry name" value="Winged helix' DNA-binding domain"/>
    <property type="match status" value="1"/>
</dbReference>
<dbReference type="PANTHER" id="PTHR11017">
    <property type="entry name" value="LEUCINE-RICH REPEAT-CONTAINING PROTEIN"/>
    <property type="match status" value="1"/>
</dbReference>
<feature type="domain" description="TIR" evidence="8">
    <location>
        <begin position="13"/>
        <end position="176"/>
    </location>
</feature>
<dbReference type="SMART" id="SM00255">
    <property type="entry name" value="TIR"/>
    <property type="match status" value="1"/>
</dbReference>
<dbReference type="GO" id="GO:0061809">
    <property type="term" value="F:NAD+ nucleosidase activity, cyclic ADP-ribose generating"/>
    <property type="evidence" value="ECO:0007669"/>
    <property type="project" value="UniProtKB-EC"/>
</dbReference>
<dbReference type="InterPro" id="IPR058546">
    <property type="entry name" value="RPS4B/Roq1-like_LRR"/>
</dbReference>
<keyword evidence="2" id="KW-0433">Leucine-rich repeat</keyword>
<dbReference type="Pfam" id="PF00931">
    <property type="entry name" value="NB-ARC"/>
    <property type="match status" value="1"/>
</dbReference>
<dbReference type="InterPro" id="IPR036390">
    <property type="entry name" value="WH_DNA-bd_sf"/>
</dbReference>
<evidence type="ECO:0000256" key="3">
    <source>
        <dbReference type="ARBA" id="ARBA00022737"/>
    </source>
</evidence>
<dbReference type="SMART" id="SM00382">
    <property type="entry name" value="AAA"/>
    <property type="match status" value="1"/>
</dbReference>
<dbReference type="GO" id="GO:0043531">
    <property type="term" value="F:ADP binding"/>
    <property type="evidence" value="ECO:0007669"/>
    <property type="project" value="InterPro"/>
</dbReference>
<evidence type="ECO:0000256" key="5">
    <source>
        <dbReference type="ARBA" id="ARBA00022821"/>
    </source>
</evidence>
<evidence type="ECO:0000259" key="8">
    <source>
        <dbReference type="PROSITE" id="PS50104"/>
    </source>
</evidence>
<dbReference type="Proteomes" id="UP000289738">
    <property type="component" value="Chromosome A03"/>
</dbReference>
<keyword evidence="10" id="KW-1185">Reference proteome</keyword>
<evidence type="ECO:0000313" key="10">
    <source>
        <dbReference type="Proteomes" id="UP000289738"/>
    </source>
</evidence>
<keyword evidence="3" id="KW-0677">Repeat</keyword>
<dbReference type="Pfam" id="PF23286">
    <property type="entry name" value="LRR_13"/>
    <property type="match status" value="1"/>
</dbReference>
<comment type="catalytic activity">
    <reaction evidence="7">
        <text>NAD(+) + H2O = ADP-D-ribose + nicotinamide + H(+)</text>
        <dbReference type="Rhea" id="RHEA:16301"/>
        <dbReference type="ChEBI" id="CHEBI:15377"/>
        <dbReference type="ChEBI" id="CHEBI:15378"/>
        <dbReference type="ChEBI" id="CHEBI:17154"/>
        <dbReference type="ChEBI" id="CHEBI:57540"/>
        <dbReference type="ChEBI" id="CHEBI:57967"/>
        <dbReference type="EC" id="3.2.2.6"/>
    </reaction>
    <physiologicalReaction direction="left-to-right" evidence="7">
        <dbReference type="Rhea" id="RHEA:16302"/>
    </physiologicalReaction>
</comment>
<dbReference type="Gramene" id="arahy.Tifrunner.gnm2.ann2.Ah03g536500.1">
    <property type="protein sequence ID" value="arahy.Tifrunner.gnm2.ann2.Ah03g536500.1-CDS"/>
    <property type="gene ID" value="arahy.Tifrunner.gnm2.ann2.Ah03g536500"/>
</dbReference>
<protein>
    <recommendedName>
        <fullName evidence="1">ADP-ribosyl cyclase/cyclic ADP-ribose hydrolase</fullName>
        <ecNumber evidence="1">3.2.2.6</ecNumber>
    </recommendedName>
</protein>
<dbReference type="SUPFAM" id="SSF52047">
    <property type="entry name" value="RNI-like"/>
    <property type="match status" value="1"/>
</dbReference>
<dbReference type="InterPro" id="IPR003593">
    <property type="entry name" value="AAA+_ATPase"/>
</dbReference>
<dbReference type="SUPFAM" id="SSF52058">
    <property type="entry name" value="L domain-like"/>
    <property type="match status" value="1"/>
</dbReference>
<dbReference type="InterPro" id="IPR035897">
    <property type="entry name" value="Toll_tir_struct_dom_sf"/>
</dbReference>
<dbReference type="Pfam" id="PF01582">
    <property type="entry name" value="TIR"/>
    <property type="match status" value="1"/>
</dbReference>
<dbReference type="FunFam" id="3.40.50.10140:FF:000007">
    <property type="entry name" value="Disease resistance protein (TIR-NBS-LRR class)"/>
    <property type="match status" value="1"/>
</dbReference>
<reference evidence="9 10" key="1">
    <citation type="submission" date="2019-01" db="EMBL/GenBank/DDBJ databases">
        <title>Sequencing of cultivated peanut Arachis hypogaea provides insights into genome evolution and oil improvement.</title>
        <authorList>
            <person name="Chen X."/>
        </authorList>
    </citation>
    <scope>NUCLEOTIDE SEQUENCE [LARGE SCALE GENOMIC DNA]</scope>
    <source>
        <strain evidence="10">cv. Fuhuasheng</strain>
        <tissue evidence="9">Leaves</tissue>
    </source>
</reference>
<dbReference type="InterPro" id="IPR058192">
    <property type="entry name" value="WHD_ROQ1-like"/>
</dbReference>
<gene>
    <name evidence="9" type="ORF">Ahy_A03g010783</name>
</gene>
<dbReference type="AlphaFoldDB" id="A0A445DNH8"/>
<organism evidence="9 10">
    <name type="scientific">Arachis hypogaea</name>
    <name type="common">Peanut</name>
    <dbReference type="NCBI Taxonomy" id="3818"/>
    <lineage>
        <taxon>Eukaryota</taxon>
        <taxon>Viridiplantae</taxon>
        <taxon>Streptophyta</taxon>
        <taxon>Embryophyta</taxon>
        <taxon>Tracheophyta</taxon>
        <taxon>Spermatophyta</taxon>
        <taxon>Magnoliopsida</taxon>
        <taxon>eudicotyledons</taxon>
        <taxon>Gunneridae</taxon>
        <taxon>Pentapetalae</taxon>
        <taxon>rosids</taxon>
        <taxon>fabids</taxon>
        <taxon>Fabales</taxon>
        <taxon>Fabaceae</taxon>
        <taxon>Papilionoideae</taxon>
        <taxon>50 kb inversion clade</taxon>
        <taxon>dalbergioids sensu lato</taxon>
        <taxon>Dalbergieae</taxon>
        <taxon>Pterocarpus clade</taxon>
        <taxon>Arachis</taxon>
    </lineage>
</organism>
<accession>A0A445DNH8</accession>
<sequence>MLGSSSSSPPPAMKYDVFISFRGEDTRDGFTSHLCTALRKRHIETYMDDRLVRGEEISPALEKAIEESTIYVIVFSQGYASSRWCLDELTKIMDCKHRFRREVIPVFFMVDPAHVRHQIGTYGQPFEKHQQRYEDKVQGWRSALNQAANLSGWDSRAFRPESILVKEIVEDIWTKLNSQSINDNGGLVGIDKHIQQVESILHGDSADFRIIGIWGMRGIGKTTIAHALYRKLATQFSYTRLFDDVSKKIEEYKNDGGYKDRRHMLQRLKVLLILDNVNSADQLEDLIGGRHSFGPGSRIIVTSSDKQVLNNVTDEIYEVKNMDFQDSLQLFSLHAFKQNYPIESYMEVSEKVLNYAEGIPLALKVLGYFLYGRTREAWESELQKLEKLPNPKIFDVLKLSFDALDEEQQDIFLDIACFYRGYEEHTAKQKLNDSGFSATIGIEVLKERCLISVLNREIVMHDLIQDMGQEIIRRQGVNDPGKRSRLFKHQDIYQVLKKNKGTDAIQCIMLDMCKIREVNLHAETFNMMHKLRMLQFYTSKSAIHSNVHIPEFLNILPEELRFLRWDGFPQISLPQDFCPENLVELNMRDSHLERLWDGHQDLPNLKRLDLSGSRKLIQIPDLSQSPNIEEIILSHCVKLDVVYSSSFLAKLSCLWLDGCYELRILNLPSSILLKSLGVVVLYNCHSLEMFSVSKTSEGVLPSGCSRDGTRRWKEEKKCAPDAPQRHYFDIFHPIVSAKEYENTGDNIHLLRFKVLREGSPSSFPGLKEICWLDLSNCESLTILPVELFQMKFLKRLDLCGCSSLESLPEINQTMENLTVLILDKTGIQELPSSLHHLVGLEELSLHGCRRLEFIPSSIGSLSRLCKLDLTYCELLETIPSSIFKLKLSKLDLHGCSRLRILPEIMEAAKSIAHLRLTKAAVKELPLSLDHLVGLTTLCLSLCSDLEFLPSNIVNLSLLSDLDCSGCVNLTKIPNNIDRLSSLRELSLQGSGIVNLPESIAHLSSLKSLDLSDCKMLECIPVLPPFLKQLLAFDCPSVRKVSSSRLKLPPDSKEGLFKFHFTNSQELDPNDHSIAANACDMINQDAYRSVLFCFPGSEVPHWFPYRCRGNSVTLDPGSLNPINGDRLIGFALCVVLGSSEDQRNKDREFLFGLKFEYEGMHLLANNDLLRNYFYWKGKRIFKVHHTLVWKYTLESSAINYMLSRARNFNFEICEESHGVPTSNVVECGICPLYSKEKDNDFPAGDYWVHYKVCAPGH</sequence>
<evidence type="ECO:0000256" key="1">
    <source>
        <dbReference type="ARBA" id="ARBA00011982"/>
    </source>
</evidence>
<dbReference type="PROSITE" id="PS50104">
    <property type="entry name" value="TIR"/>
    <property type="match status" value="1"/>
</dbReference>
<dbReference type="STRING" id="3818.A0A445DNH8"/>
<keyword evidence="5" id="KW-0611">Plant defense</keyword>
<dbReference type="InterPro" id="IPR011713">
    <property type="entry name" value="Leu-rich_rpt_3"/>
</dbReference>
<dbReference type="InterPro" id="IPR042197">
    <property type="entry name" value="Apaf_helical"/>
</dbReference>
<dbReference type="InterPro" id="IPR045344">
    <property type="entry name" value="C-JID"/>
</dbReference>
<evidence type="ECO:0000256" key="6">
    <source>
        <dbReference type="ARBA" id="ARBA00023027"/>
    </source>
</evidence>
<evidence type="ECO:0000256" key="7">
    <source>
        <dbReference type="ARBA" id="ARBA00047304"/>
    </source>
</evidence>
<dbReference type="SUPFAM" id="SSF52200">
    <property type="entry name" value="Toll/Interleukin receptor TIR domain"/>
    <property type="match status" value="1"/>
</dbReference>
<dbReference type="Gene3D" id="3.40.50.300">
    <property type="entry name" value="P-loop containing nucleotide triphosphate hydrolases"/>
    <property type="match status" value="1"/>
</dbReference>
<dbReference type="Pfam" id="PF23282">
    <property type="entry name" value="WHD_ROQ1"/>
    <property type="match status" value="1"/>
</dbReference>
<dbReference type="EMBL" id="SDMP01000003">
    <property type="protein sequence ID" value="RYR64723.1"/>
    <property type="molecule type" value="Genomic_DNA"/>
</dbReference>
<dbReference type="EC" id="3.2.2.6" evidence="1"/>
<evidence type="ECO:0000256" key="4">
    <source>
        <dbReference type="ARBA" id="ARBA00022801"/>
    </source>
</evidence>
<dbReference type="Gene3D" id="1.10.8.430">
    <property type="entry name" value="Helical domain of apoptotic protease-activating factors"/>
    <property type="match status" value="1"/>
</dbReference>
<dbReference type="InterPro" id="IPR000157">
    <property type="entry name" value="TIR_dom"/>
</dbReference>
<dbReference type="SMR" id="A0A445DNH8"/>
<dbReference type="Gene3D" id="3.40.50.10140">
    <property type="entry name" value="Toll/interleukin-1 receptor homology (TIR) domain"/>
    <property type="match status" value="1"/>
</dbReference>
<dbReference type="InterPro" id="IPR002182">
    <property type="entry name" value="NB-ARC"/>
</dbReference>
<name>A0A445DNH8_ARAHY</name>
<dbReference type="PRINTS" id="PR00364">
    <property type="entry name" value="DISEASERSIST"/>
</dbReference>
<dbReference type="OrthoDB" id="1434263at2759"/>
<dbReference type="PANTHER" id="PTHR11017:SF568">
    <property type="entry name" value="ADP-RIBOSYL CYCLASE_CYCLIC ADP-RIBOSE HYDROLASE"/>
    <property type="match status" value="1"/>
</dbReference>
<dbReference type="Gene3D" id="3.80.10.10">
    <property type="entry name" value="Ribonuclease Inhibitor"/>
    <property type="match status" value="3"/>
</dbReference>
<dbReference type="InterPro" id="IPR027417">
    <property type="entry name" value="P-loop_NTPase"/>
</dbReference>
<evidence type="ECO:0000313" key="9">
    <source>
        <dbReference type="EMBL" id="RYR64723.1"/>
    </source>
</evidence>
<dbReference type="GO" id="GO:0006952">
    <property type="term" value="P:defense response"/>
    <property type="evidence" value="ECO:0007669"/>
    <property type="project" value="UniProtKB-KW"/>
</dbReference>
<dbReference type="SUPFAM" id="SSF52540">
    <property type="entry name" value="P-loop containing nucleoside triphosphate hydrolases"/>
    <property type="match status" value="1"/>
</dbReference>
<dbReference type="Pfam" id="PF07725">
    <property type="entry name" value="LRR_3"/>
    <property type="match status" value="1"/>
</dbReference>